<sequence>MAPESPSQESAGSPLQDSAQDDTLAQIRQELAMISEHMLTKANTGGLLQEFWAAIKEEISTLHADLSAVEVRVESIETEAQASCMPHQAAELATTQQGNLLLSLWHQVEDLENQNHRQNIRIRGLLEPDMAPLTETLRALFQQILGWECPEEIQFDQIHWELEPQQPDGMPRDILCFPHAYTMKERLMAAARGSASITFQGVKVALYQNLSGLDGLSGP</sequence>
<organism evidence="1 2">
    <name type="scientific">Pelobates cultripes</name>
    <name type="common">Western spadefoot toad</name>
    <dbReference type="NCBI Taxonomy" id="61616"/>
    <lineage>
        <taxon>Eukaryota</taxon>
        <taxon>Metazoa</taxon>
        <taxon>Chordata</taxon>
        <taxon>Craniata</taxon>
        <taxon>Vertebrata</taxon>
        <taxon>Euteleostomi</taxon>
        <taxon>Amphibia</taxon>
        <taxon>Batrachia</taxon>
        <taxon>Anura</taxon>
        <taxon>Pelobatoidea</taxon>
        <taxon>Pelobatidae</taxon>
        <taxon>Pelobates</taxon>
    </lineage>
</organism>
<name>A0AAD1TET9_PELCU</name>
<keyword evidence="2" id="KW-1185">Reference proteome</keyword>
<proteinExistence type="predicted"/>
<dbReference type="EMBL" id="OW240923">
    <property type="protein sequence ID" value="CAH2324753.1"/>
    <property type="molecule type" value="Genomic_DNA"/>
</dbReference>
<dbReference type="InterPro" id="IPR004244">
    <property type="entry name" value="Transposase_22"/>
</dbReference>
<reference evidence="1" key="1">
    <citation type="submission" date="2022-03" db="EMBL/GenBank/DDBJ databases">
        <authorList>
            <person name="Alioto T."/>
            <person name="Alioto T."/>
            <person name="Gomez Garrido J."/>
        </authorList>
    </citation>
    <scope>NUCLEOTIDE SEQUENCE</scope>
</reference>
<accession>A0AAD1TET9</accession>
<dbReference type="Proteomes" id="UP001295444">
    <property type="component" value="Chromosome 12"/>
</dbReference>
<protein>
    <submittedName>
        <fullName evidence="1">Uncharacterized protein</fullName>
    </submittedName>
</protein>
<dbReference type="Gene3D" id="3.30.70.1820">
    <property type="entry name" value="L1 transposable element, RRM domain"/>
    <property type="match status" value="1"/>
</dbReference>
<dbReference type="AlphaFoldDB" id="A0AAD1TET9"/>
<evidence type="ECO:0000313" key="2">
    <source>
        <dbReference type="Proteomes" id="UP001295444"/>
    </source>
</evidence>
<evidence type="ECO:0000313" key="1">
    <source>
        <dbReference type="EMBL" id="CAH2324753.1"/>
    </source>
</evidence>
<dbReference type="PANTHER" id="PTHR11505">
    <property type="entry name" value="L1 TRANSPOSABLE ELEMENT-RELATED"/>
    <property type="match status" value="1"/>
</dbReference>
<gene>
    <name evidence="1" type="ORF">PECUL_23A054059</name>
</gene>